<sequence length="241" mass="28445">MTSIKRMCLWSGPRNISTALMYAFAQRKDTKVFDEPLYGYYLKNHPEAQKYHPGSQLILDTMENDGDEVVKMMLDNTEKPVLFLKHMTHHLLGLKRDFMKNTINIILTRHPKEMLPSFDKVIENPTLNDVGYALHVELIDYFKTQNIPFVVLDSKKVLLNPERTLQKLCEFAEIPFDTNMLSWQPQQLTEDGVWAKYWYKNVHQSSGFMMYKEKKEAFPRHLKPLLNECLPYYDELITYSI</sequence>
<evidence type="ECO:0000256" key="1">
    <source>
        <dbReference type="ARBA" id="ARBA00009320"/>
    </source>
</evidence>
<dbReference type="InterPro" id="IPR027417">
    <property type="entry name" value="P-loop_NTPase"/>
</dbReference>
<comment type="similarity">
    <text evidence="1">Belongs to the class-IV pyridoxal-phosphate-dependent aminotransferase family.</text>
</comment>
<comment type="caution">
    <text evidence="2">The sequence shown here is derived from an EMBL/GenBank/DDBJ whole genome shotgun (WGS) entry which is preliminary data.</text>
</comment>
<accession>A0A3D9N0Q2</accession>
<name>A0A3D9N0Q2_9FLAO</name>
<proteinExistence type="inferred from homology"/>
<organism evidence="2 3">
    <name type="scientific">Winogradskyella pacifica</name>
    <dbReference type="NCBI Taxonomy" id="664642"/>
    <lineage>
        <taxon>Bacteria</taxon>
        <taxon>Pseudomonadati</taxon>
        <taxon>Bacteroidota</taxon>
        <taxon>Flavobacteriia</taxon>
        <taxon>Flavobacteriales</taxon>
        <taxon>Flavobacteriaceae</taxon>
        <taxon>Winogradskyella</taxon>
    </lineage>
</organism>
<dbReference type="Gene3D" id="3.40.50.300">
    <property type="entry name" value="P-loop containing nucleotide triphosphate hydrolases"/>
    <property type="match status" value="1"/>
</dbReference>
<keyword evidence="3" id="KW-1185">Reference proteome</keyword>
<dbReference type="PANTHER" id="PTHR42743">
    <property type="entry name" value="AMINO-ACID AMINOTRANSFERASE"/>
    <property type="match status" value="1"/>
</dbReference>
<evidence type="ECO:0008006" key="4">
    <source>
        <dbReference type="Google" id="ProtNLM"/>
    </source>
</evidence>
<reference evidence="2 3" key="1">
    <citation type="submission" date="2018-07" db="EMBL/GenBank/DDBJ databases">
        <title>Genomic Encyclopedia of Type Strains, Phase III (KMG-III): the genomes of soil and plant-associated and newly described type strains.</title>
        <authorList>
            <person name="Whitman W."/>
        </authorList>
    </citation>
    <scope>NUCLEOTIDE SEQUENCE [LARGE SCALE GENOMIC DNA]</scope>
    <source>
        <strain evidence="2 3">CECT 7948</strain>
    </source>
</reference>
<dbReference type="InterPro" id="IPR050571">
    <property type="entry name" value="Class-IV_PLP-Dep_Aminotrnsfr"/>
</dbReference>
<dbReference type="Proteomes" id="UP000256919">
    <property type="component" value="Unassembled WGS sequence"/>
</dbReference>
<dbReference type="Pfam" id="PF19798">
    <property type="entry name" value="Sulfotransfer_5"/>
    <property type="match status" value="1"/>
</dbReference>
<dbReference type="AlphaFoldDB" id="A0A3D9N0Q2"/>
<dbReference type="SUPFAM" id="SSF52540">
    <property type="entry name" value="P-loop containing nucleoside triphosphate hydrolases"/>
    <property type="match status" value="1"/>
</dbReference>
<dbReference type="PANTHER" id="PTHR42743:SF11">
    <property type="entry name" value="AMINODEOXYCHORISMATE LYASE"/>
    <property type="match status" value="1"/>
</dbReference>
<dbReference type="EMBL" id="QREI01000003">
    <property type="protein sequence ID" value="REE25147.1"/>
    <property type="molecule type" value="Genomic_DNA"/>
</dbReference>
<evidence type="ECO:0000313" key="2">
    <source>
        <dbReference type="EMBL" id="REE25147.1"/>
    </source>
</evidence>
<protein>
    <recommendedName>
        <fullName evidence="4">Sulfotransferase family protein</fullName>
    </recommendedName>
</protein>
<dbReference type="RefSeq" id="WP_245940337.1">
    <property type="nucleotide sequence ID" value="NZ_QREI01000003.1"/>
</dbReference>
<dbReference type="GO" id="GO:0019752">
    <property type="term" value="P:carboxylic acid metabolic process"/>
    <property type="evidence" value="ECO:0007669"/>
    <property type="project" value="TreeGrafter"/>
</dbReference>
<evidence type="ECO:0000313" key="3">
    <source>
        <dbReference type="Proteomes" id="UP000256919"/>
    </source>
</evidence>
<gene>
    <name evidence="2" type="ORF">DFQ09_103462</name>
</gene>